<feature type="chain" id="PRO_5047035727" evidence="1">
    <location>
        <begin position="32"/>
        <end position="335"/>
    </location>
</feature>
<protein>
    <submittedName>
        <fullName evidence="3">Transglutaminase-like superfamily protein</fullName>
    </submittedName>
</protein>
<dbReference type="PROSITE" id="PS51318">
    <property type="entry name" value="TAT"/>
    <property type="match status" value="1"/>
</dbReference>
<name>A0ABY1Q724_9BACT</name>
<dbReference type="Gene3D" id="3.10.620.30">
    <property type="match status" value="1"/>
</dbReference>
<dbReference type="PANTHER" id="PTHR33490:SF3">
    <property type="entry name" value="CONSERVED INTEGRAL MEMBRANE PROTEIN"/>
    <property type="match status" value="1"/>
</dbReference>
<comment type="caution">
    <text evidence="3">The sequence shown here is derived from an EMBL/GenBank/DDBJ whole genome shotgun (WGS) entry which is preliminary data.</text>
</comment>
<evidence type="ECO:0000259" key="2">
    <source>
        <dbReference type="SMART" id="SM00460"/>
    </source>
</evidence>
<reference evidence="3 4" key="1">
    <citation type="submission" date="2017-05" db="EMBL/GenBank/DDBJ databases">
        <authorList>
            <person name="Varghese N."/>
            <person name="Submissions S."/>
        </authorList>
    </citation>
    <scope>NUCLEOTIDE SEQUENCE [LARGE SCALE GENOMIC DNA]</scope>
    <source>
        <strain evidence="3 4">DSM 25457</strain>
    </source>
</reference>
<keyword evidence="4" id="KW-1185">Reference proteome</keyword>
<dbReference type="Proteomes" id="UP001158067">
    <property type="component" value="Unassembled WGS sequence"/>
</dbReference>
<sequence>MTGLTIARRRFLASAGVFSLAFPLGLGSACADDSVIAEDSASATDTKPGQPNYVNAKQSDWRFGVSIDTPVTFTNGIATFPIPMDWPEQTVEVVTRELDSAVAQVQVREIDGGVRQVVMAIPRMTAHATMQTVVTMRIVKREIQPPQDTDSLTIPKRVSRELRSYMGNSPMIDASNGRIRALSRELASSAPEKAWDLVRAIYDRVREEVRYVEGPIRNASDALETGEGDCEDMTSLFVALCRNAGVPARMVWVPGHCYPEFYLEQDGQGYWYPCQAAGTEQFGKMQEDRPIVQKGDRFKTPEQRKPVRYVSEYFRCDRRGNGTPRIEMIRGVVTE</sequence>
<proteinExistence type="predicted"/>
<dbReference type="InterPro" id="IPR006311">
    <property type="entry name" value="TAT_signal"/>
</dbReference>
<dbReference type="Pfam" id="PF01841">
    <property type="entry name" value="Transglut_core"/>
    <property type="match status" value="1"/>
</dbReference>
<dbReference type="InterPro" id="IPR002931">
    <property type="entry name" value="Transglutaminase-like"/>
</dbReference>
<gene>
    <name evidence="3" type="ORF">SAMN06265222_107160</name>
</gene>
<keyword evidence="1" id="KW-0732">Signal</keyword>
<organism evidence="3 4">
    <name type="scientific">Neorhodopirellula lusitana</name>
    <dbReference type="NCBI Taxonomy" id="445327"/>
    <lineage>
        <taxon>Bacteria</taxon>
        <taxon>Pseudomonadati</taxon>
        <taxon>Planctomycetota</taxon>
        <taxon>Planctomycetia</taxon>
        <taxon>Pirellulales</taxon>
        <taxon>Pirellulaceae</taxon>
        <taxon>Neorhodopirellula</taxon>
    </lineage>
</organism>
<dbReference type="EMBL" id="FXUG01000007">
    <property type="protein sequence ID" value="SMP61725.1"/>
    <property type="molecule type" value="Genomic_DNA"/>
</dbReference>
<dbReference type="SMART" id="SM00460">
    <property type="entry name" value="TGc"/>
    <property type="match status" value="1"/>
</dbReference>
<feature type="domain" description="Transglutaminase-like" evidence="2">
    <location>
        <begin position="222"/>
        <end position="278"/>
    </location>
</feature>
<evidence type="ECO:0000256" key="1">
    <source>
        <dbReference type="SAM" id="SignalP"/>
    </source>
</evidence>
<evidence type="ECO:0000313" key="4">
    <source>
        <dbReference type="Proteomes" id="UP001158067"/>
    </source>
</evidence>
<feature type="signal peptide" evidence="1">
    <location>
        <begin position="1"/>
        <end position="31"/>
    </location>
</feature>
<evidence type="ECO:0000313" key="3">
    <source>
        <dbReference type="EMBL" id="SMP61725.1"/>
    </source>
</evidence>
<dbReference type="SUPFAM" id="SSF54001">
    <property type="entry name" value="Cysteine proteinases"/>
    <property type="match status" value="1"/>
</dbReference>
<dbReference type="PANTHER" id="PTHR33490">
    <property type="entry name" value="BLR5614 PROTEIN-RELATED"/>
    <property type="match status" value="1"/>
</dbReference>
<dbReference type="RefSeq" id="WP_283433234.1">
    <property type="nucleotide sequence ID" value="NZ_FXUG01000007.1"/>
</dbReference>
<dbReference type="InterPro" id="IPR038765">
    <property type="entry name" value="Papain-like_cys_pep_sf"/>
</dbReference>
<accession>A0ABY1Q724</accession>